<evidence type="ECO:0000313" key="2">
    <source>
        <dbReference type="Proteomes" id="UP000634780"/>
    </source>
</evidence>
<dbReference type="RefSeq" id="WP_190120723.1">
    <property type="nucleotide sequence ID" value="NZ_JAEKOZ010000068.1"/>
</dbReference>
<comment type="caution">
    <text evidence="1">The sequence shown here is derived from an EMBL/GenBank/DDBJ whole genome shotgun (WGS) entry which is preliminary data.</text>
</comment>
<protein>
    <submittedName>
        <fullName evidence="1">2'-5' RNA ligase family protein</fullName>
    </submittedName>
</protein>
<dbReference type="Proteomes" id="UP000634780">
    <property type="component" value="Unassembled WGS sequence"/>
</dbReference>
<evidence type="ECO:0000313" key="1">
    <source>
        <dbReference type="EMBL" id="MBJ3813299.1"/>
    </source>
</evidence>
<dbReference type="Pfam" id="PF13563">
    <property type="entry name" value="2_5_RNA_ligase2"/>
    <property type="match status" value="1"/>
</dbReference>
<sequence length="117" mass="12719">MTVLDSPRWLPGRSIVVAKVPAAEAVVAAVRLRYDESARAGMPAHITVFSPFLPAGRLTPDVLDELGRLVARHRAFDVTFAGLGRFPVALWLAPEPPQPLRSLTELLRCGHRSSDGL</sequence>
<reference evidence="1 2" key="1">
    <citation type="submission" date="2020-12" db="EMBL/GenBank/DDBJ databases">
        <title>Streptomyces typhae sp. nov., a novel endophytic actinomycete isolated from the root of cattail pollen (Typha angustifolia L.).</title>
        <authorList>
            <person name="Peng C."/>
            <person name="Liu C."/>
        </authorList>
    </citation>
    <scope>NUCLEOTIDE SEQUENCE [LARGE SCALE GENOMIC DNA]</scope>
    <source>
        <strain evidence="1 2">JCM 4753</strain>
    </source>
</reference>
<proteinExistence type="predicted"/>
<keyword evidence="1" id="KW-0436">Ligase</keyword>
<dbReference type="SUPFAM" id="SSF55144">
    <property type="entry name" value="LigT-like"/>
    <property type="match status" value="1"/>
</dbReference>
<accession>A0ABS0XJA3</accession>
<dbReference type="InterPro" id="IPR009097">
    <property type="entry name" value="Cyclic_Pdiesterase"/>
</dbReference>
<dbReference type="EMBL" id="JAEKOZ010000068">
    <property type="protein sequence ID" value="MBJ3813299.1"/>
    <property type="molecule type" value="Genomic_DNA"/>
</dbReference>
<gene>
    <name evidence="1" type="ORF">JGB26_40710</name>
</gene>
<dbReference type="Gene3D" id="3.90.1140.10">
    <property type="entry name" value="Cyclic phosphodiesterase"/>
    <property type="match status" value="1"/>
</dbReference>
<organism evidence="1 2">
    <name type="scientific">Streptomyces flavofungini</name>
    <dbReference type="NCBI Taxonomy" id="68200"/>
    <lineage>
        <taxon>Bacteria</taxon>
        <taxon>Bacillati</taxon>
        <taxon>Actinomycetota</taxon>
        <taxon>Actinomycetes</taxon>
        <taxon>Kitasatosporales</taxon>
        <taxon>Streptomycetaceae</taxon>
        <taxon>Streptomyces</taxon>
    </lineage>
</organism>
<keyword evidence="2" id="KW-1185">Reference proteome</keyword>
<dbReference type="GO" id="GO:0016874">
    <property type="term" value="F:ligase activity"/>
    <property type="evidence" value="ECO:0007669"/>
    <property type="project" value="UniProtKB-KW"/>
</dbReference>
<name>A0ABS0XJA3_9ACTN</name>